<dbReference type="PROSITE" id="PS50263">
    <property type="entry name" value="CN_HYDROLASE"/>
    <property type="match status" value="1"/>
</dbReference>
<dbReference type="PIRSF" id="PIRSF006630">
    <property type="entry name" value="NADS_GAT"/>
    <property type="match status" value="1"/>
</dbReference>
<name>A0A411YJW3_9ACTN</name>
<dbReference type="EMBL" id="CP036402">
    <property type="protein sequence ID" value="QBI21477.1"/>
    <property type="molecule type" value="Genomic_DNA"/>
</dbReference>
<dbReference type="Pfam" id="PF00795">
    <property type="entry name" value="CN_hydrolase"/>
    <property type="match status" value="1"/>
</dbReference>
<dbReference type="GO" id="GO:0009435">
    <property type="term" value="P:NAD+ biosynthetic process"/>
    <property type="evidence" value="ECO:0007669"/>
    <property type="project" value="UniProtKB-UniRule"/>
</dbReference>
<dbReference type="CDD" id="cd07570">
    <property type="entry name" value="GAT_Gln-NAD-synth"/>
    <property type="match status" value="1"/>
</dbReference>
<accession>A0A411YJW3</accession>
<keyword evidence="4 7" id="KW-0547">Nucleotide-binding</keyword>
<proteinExistence type="inferred from homology"/>
<evidence type="ECO:0000256" key="4">
    <source>
        <dbReference type="ARBA" id="ARBA00022741"/>
    </source>
</evidence>
<dbReference type="OrthoDB" id="9760188at2"/>
<evidence type="ECO:0000313" key="12">
    <source>
        <dbReference type="Proteomes" id="UP000291469"/>
    </source>
</evidence>
<dbReference type="GO" id="GO:0004359">
    <property type="term" value="F:glutaminase activity"/>
    <property type="evidence" value="ECO:0007669"/>
    <property type="project" value="InterPro"/>
</dbReference>
<dbReference type="CDD" id="cd00553">
    <property type="entry name" value="NAD_synthase"/>
    <property type="match status" value="1"/>
</dbReference>
<evidence type="ECO:0000256" key="8">
    <source>
        <dbReference type="RuleBase" id="RU003811"/>
    </source>
</evidence>
<evidence type="ECO:0000313" key="11">
    <source>
        <dbReference type="EMBL" id="QBI21477.1"/>
    </source>
</evidence>
<dbReference type="AlphaFoldDB" id="A0A411YJW3"/>
<sequence length="601" mass="65362">MTTSLRVAVAQLPNRVGDLDGNAERIGRAMDWAEQEAEADVLVLPELVLTGYGLGDLVLHREFLDDADDALRELTQRSGRTTTVLSTVERVAPQRSWDTRERSVAISAALISGGELRGSYHKMLLPMYDLFDEARNFAPGRRADQLWRIGDVAAGVSICEDLWSPEGPPEAQSVAGAQILLVPNSSPFHRGKAVGRLTNTQAVAVRNGLPVVYVNFVGGQDEVVFDGGSIVVDRDGELRHRGREFAVDHFAVDVPLAPERPLRGPITTVHTRPIARTGPVTPTAVPREPLQDPEATWSALTSGLRDYAERNDFHGIALGLSGGIDAGVTATLAVDAVGPDRVLALALPSPETPGEETTDAKQLAANLGIALEVVSVEVPSRAEEVPEGAQEHEAHGSRYEREHAYHRARAAVLLDMFEERQYLVLATGNKSEISVGEASLFGSLAGEFAPLKDCPKTLVYELARWRNARGGVIPEQTLARTSTMRRLSPDPLPSYEVLDDIVQRYVEYQQGFDDLVAAGYAEDVVQDALRRIDDAERIRRYTPIGVKVTSRAFNQDRRMPMTSGWRAHPRPEPIEDPWASAAEQAGEDVPAPGADGEADVG</sequence>
<reference evidence="11 12" key="1">
    <citation type="submission" date="2019-01" db="EMBL/GenBank/DDBJ databases">
        <title>Egibacter rhizosphaerae EGI 80759T.</title>
        <authorList>
            <person name="Chen D.-D."/>
            <person name="Tian Y."/>
            <person name="Jiao J.-Y."/>
            <person name="Zhang X.-T."/>
            <person name="Zhang Y.-G."/>
            <person name="Zhang Y."/>
            <person name="Xiao M."/>
            <person name="Shu W.-S."/>
            <person name="Li W.-J."/>
        </authorList>
    </citation>
    <scope>NUCLEOTIDE SEQUENCE [LARGE SCALE GENOMIC DNA]</scope>
    <source>
        <strain evidence="11 12">EGI 80759</strain>
    </source>
</reference>
<organism evidence="11 12">
    <name type="scientific">Egibacter rhizosphaerae</name>
    <dbReference type="NCBI Taxonomy" id="1670831"/>
    <lineage>
        <taxon>Bacteria</taxon>
        <taxon>Bacillati</taxon>
        <taxon>Actinomycetota</taxon>
        <taxon>Nitriliruptoria</taxon>
        <taxon>Egibacterales</taxon>
        <taxon>Egibacteraceae</taxon>
        <taxon>Egibacter</taxon>
    </lineage>
</organism>
<gene>
    <name evidence="11" type="primary">nadE</name>
    <name evidence="11" type="ORF">ER308_19160</name>
</gene>
<comment type="pathway">
    <text evidence="1 7">Cofactor biosynthesis; NAD(+) biosynthesis; NAD(+) from deamido-NAD(+) (L-Gln route): step 1/1.</text>
</comment>
<dbReference type="KEGG" id="erz:ER308_19160"/>
<dbReference type="Gene3D" id="3.60.110.10">
    <property type="entry name" value="Carbon-nitrogen hydrolase"/>
    <property type="match status" value="1"/>
</dbReference>
<feature type="region of interest" description="Disordered" evidence="9">
    <location>
        <begin position="555"/>
        <end position="601"/>
    </location>
</feature>
<protein>
    <recommendedName>
        <fullName evidence="7">Glutamine-dependent NAD(+) synthetase</fullName>
        <ecNumber evidence="7">6.3.5.1</ecNumber>
    </recommendedName>
    <alternativeName>
        <fullName evidence="7">NAD(+) synthase [glutamine-hydrolyzing]</fullName>
    </alternativeName>
</protein>
<dbReference type="GO" id="GO:0003952">
    <property type="term" value="F:NAD+ synthase (glutamine-hydrolyzing) activity"/>
    <property type="evidence" value="ECO:0007669"/>
    <property type="project" value="UniProtKB-UniRule"/>
</dbReference>
<evidence type="ECO:0000256" key="7">
    <source>
        <dbReference type="PIRNR" id="PIRNR006630"/>
    </source>
</evidence>
<dbReference type="InterPro" id="IPR014729">
    <property type="entry name" value="Rossmann-like_a/b/a_fold"/>
</dbReference>
<dbReference type="UniPathway" id="UPA00253">
    <property type="reaction ID" value="UER00334"/>
</dbReference>
<dbReference type="PANTHER" id="PTHR23090">
    <property type="entry name" value="NH 3 /GLUTAMINE-DEPENDENT NAD + SYNTHETASE"/>
    <property type="match status" value="1"/>
</dbReference>
<feature type="domain" description="CN hydrolase" evidence="10">
    <location>
        <begin position="5"/>
        <end position="256"/>
    </location>
</feature>
<dbReference type="Pfam" id="PF02540">
    <property type="entry name" value="NAD_synthase"/>
    <property type="match status" value="1"/>
</dbReference>
<dbReference type="Gene3D" id="3.40.50.620">
    <property type="entry name" value="HUPs"/>
    <property type="match status" value="1"/>
</dbReference>
<dbReference type="RefSeq" id="WP_131156469.1">
    <property type="nucleotide sequence ID" value="NZ_CP036402.1"/>
</dbReference>
<dbReference type="GO" id="GO:0005524">
    <property type="term" value="F:ATP binding"/>
    <property type="evidence" value="ECO:0007669"/>
    <property type="project" value="UniProtKB-UniRule"/>
</dbReference>
<evidence type="ECO:0000256" key="5">
    <source>
        <dbReference type="ARBA" id="ARBA00022840"/>
    </source>
</evidence>
<keyword evidence="5 7" id="KW-0067">ATP-binding</keyword>
<keyword evidence="3 7" id="KW-0436">Ligase</keyword>
<dbReference type="EC" id="6.3.5.1" evidence="7"/>
<dbReference type="GO" id="GO:0005737">
    <property type="term" value="C:cytoplasm"/>
    <property type="evidence" value="ECO:0007669"/>
    <property type="project" value="InterPro"/>
</dbReference>
<dbReference type="SUPFAM" id="SSF52402">
    <property type="entry name" value="Adenine nucleotide alpha hydrolases-like"/>
    <property type="match status" value="1"/>
</dbReference>
<dbReference type="SUPFAM" id="SSF56317">
    <property type="entry name" value="Carbon-nitrogen hydrolase"/>
    <property type="match status" value="1"/>
</dbReference>
<dbReference type="PANTHER" id="PTHR23090:SF9">
    <property type="entry name" value="GLUTAMINE-DEPENDENT NAD(+) SYNTHETASE"/>
    <property type="match status" value="1"/>
</dbReference>
<dbReference type="NCBIfam" id="TIGR00552">
    <property type="entry name" value="nadE"/>
    <property type="match status" value="1"/>
</dbReference>
<evidence type="ECO:0000259" key="10">
    <source>
        <dbReference type="PROSITE" id="PS50263"/>
    </source>
</evidence>
<dbReference type="InterPro" id="IPR036526">
    <property type="entry name" value="C-N_Hydrolase_sf"/>
</dbReference>
<comment type="catalytic activity">
    <reaction evidence="7">
        <text>deamido-NAD(+) + L-glutamine + ATP + H2O = L-glutamate + AMP + diphosphate + NAD(+) + H(+)</text>
        <dbReference type="Rhea" id="RHEA:24384"/>
        <dbReference type="ChEBI" id="CHEBI:15377"/>
        <dbReference type="ChEBI" id="CHEBI:15378"/>
        <dbReference type="ChEBI" id="CHEBI:29985"/>
        <dbReference type="ChEBI" id="CHEBI:30616"/>
        <dbReference type="ChEBI" id="CHEBI:33019"/>
        <dbReference type="ChEBI" id="CHEBI:57540"/>
        <dbReference type="ChEBI" id="CHEBI:58359"/>
        <dbReference type="ChEBI" id="CHEBI:58437"/>
        <dbReference type="ChEBI" id="CHEBI:456215"/>
        <dbReference type="EC" id="6.3.5.1"/>
    </reaction>
</comment>
<dbReference type="InterPro" id="IPR003694">
    <property type="entry name" value="NAD_synthase"/>
</dbReference>
<dbReference type="InterPro" id="IPR003010">
    <property type="entry name" value="C-N_Hydrolase"/>
</dbReference>
<evidence type="ECO:0000256" key="9">
    <source>
        <dbReference type="SAM" id="MobiDB-lite"/>
    </source>
</evidence>
<keyword evidence="6 7" id="KW-0520">NAD</keyword>
<evidence type="ECO:0000256" key="1">
    <source>
        <dbReference type="ARBA" id="ARBA00005188"/>
    </source>
</evidence>
<evidence type="ECO:0000256" key="3">
    <source>
        <dbReference type="ARBA" id="ARBA00022598"/>
    </source>
</evidence>
<comment type="similarity">
    <text evidence="8">Belongs to the NAD synthetase family.</text>
</comment>
<dbReference type="InterPro" id="IPR014445">
    <property type="entry name" value="Gln-dep_NAD_synthase"/>
</dbReference>
<evidence type="ECO:0000256" key="2">
    <source>
        <dbReference type="ARBA" id="ARBA00007145"/>
    </source>
</evidence>
<dbReference type="Proteomes" id="UP000291469">
    <property type="component" value="Chromosome"/>
</dbReference>
<keyword evidence="12" id="KW-1185">Reference proteome</keyword>
<evidence type="ECO:0000256" key="6">
    <source>
        <dbReference type="ARBA" id="ARBA00023027"/>
    </source>
</evidence>
<comment type="similarity">
    <text evidence="2 7">In the C-terminal section; belongs to the NAD synthetase family.</text>
</comment>
<dbReference type="InterPro" id="IPR022310">
    <property type="entry name" value="NAD/GMP_synthase"/>
</dbReference>